<feature type="compositionally biased region" description="Acidic residues" evidence="1">
    <location>
        <begin position="75"/>
        <end position="88"/>
    </location>
</feature>
<dbReference type="Proteomes" id="UP000070134">
    <property type="component" value="Chromosome"/>
</dbReference>
<gene>
    <name evidence="2" type="ORF">SA2016_0735</name>
</gene>
<protein>
    <submittedName>
        <fullName evidence="2">Uncharacterized protein</fullName>
    </submittedName>
</protein>
<keyword evidence="3" id="KW-1185">Reference proteome</keyword>
<reference evidence="2 3" key="1">
    <citation type="submission" date="2016-02" db="EMBL/GenBank/DDBJ databases">
        <title>Complete genome of Sinomonas atrocyanea KCTC 3377.</title>
        <authorList>
            <person name="Kim K.M."/>
        </authorList>
    </citation>
    <scope>NUCLEOTIDE SEQUENCE [LARGE SCALE GENOMIC DNA]</scope>
    <source>
        <strain evidence="2 3">KCTC 3377</strain>
    </source>
</reference>
<proteinExistence type="predicted"/>
<evidence type="ECO:0000313" key="2">
    <source>
        <dbReference type="EMBL" id="AMM31425.1"/>
    </source>
</evidence>
<feature type="region of interest" description="Disordered" evidence="1">
    <location>
        <begin position="1"/>
        <end position="99"/>
    </location>
</feature>
<feature type="compositionally biased region" description="Low complexity" evidence="1">
    <location>
        <begin position="11"/>
        <end position="23"/>
    </location>
</feature>
<name>A0A126ZYE9_9MICC</name>
<dbReference type="OrthoDB" id="4763218at2"/>
<evidence type="ECO:0000313" key="3">
    <source>
        <dbReference type="Proteomes" id="UP000070134"/>
    </source>
</evidence>
<accession>A0A126ZYE9</accession>
<dbReference type="RefSeq" id="WP_066495375.1">
    <property type="nucleotide sequence ID" value="NZ_BJMO01000012.1"/>
</dbReference>
<dbReference type="KEGG" id="satk:SA2016_0735"/>
<dbReference type="AlphaFoldDB" id="A0A126ZYE9"/>
<organism evidence="2 3">
    <name type="scientific">Sinomonas atrocyanea</name>
    <dbReference type="NCBI Taxonomy" id="37927"/>
    <lineage>
        <taxon>Bacteria</taxon>
        <taxon>Bacillati</taxon>
        <taxon>Actinomycetota</taxon>
        <taxon>Actinomycetes</taxon>
        <taxon>Micrococcales</taxon>
        <taxon>Micrococcaceae</taxon>
        <taxon>Sinomonas</taxon>
    </lineage>
</organism>
<sequence length="99" mass="10365">MTEEKPEADAFEQALPAEPAAQADPVGTPPVEAPEADYAEQHAPALPTGETSRPRMDAEASEADLLEQAEGIPGSDEDYPPGAEEEEYPSAGGDEGIEE</sequence>
<evidence type="ECO:0000256" key="1">
    <source>
        <dbReference type="SAM" id="MobiDB-lite"/>
    </source>
</evidence>
<dbReference type="EMBL" id="CP014518">
    <property type="protein sequence ID" value="AMM31425.1"/>
    <property type="molecule type" value="Genomic_DNA"/>
</dbReference>